<dbReference type="EMBL" id="JAHTBI010000010">
    <property type="protein sequence ID" value="MBV6286311.1"/>
    <property type="molecule type" value="Genomic_DNA"/>
</dbReference>
<name>A0A9Q2XGJ1_9PSED</name>
<keyword evidence="3" id="KW-1185">Reference proteome</keyword>
<keyword evidence="1" id="KW-0732">Signal</keyword>
<dbReference type="AlphaFoldDB" id="A0A9Q2XGJ1"/>
<evidence type="ECO:0000313" key="2">
    <source>
        <dbReference type="EMBL" id="MBV6286311.1"/>
    </source>
</evidence>
<proteinExistence type="predicted"/>
<organism evidence="2 3">
    <name type="scientific">Pseudomonas aegrilactucae</name>
    <dbReference type="NCBI Taxonomy" id="2854028"/>
    <lineage>
        <taxon>Bacteria</taxon>
        <taxon>Pseudomonadati</taxon>
        <taxon>Pseudomonadota</taxon>
        <taxon>Gammaproteobacteria</taxon>
        <taxon>Pseudomonadales</taxon>
        <taxon>Pseudomonadaceae</taxon>
        <taxon>Pseudomonas</taxon>
    </lineage>
</organism>
<accession>A0A9Q2XGJ1</accession>
<reference evidence="2" key="2">
    <citation type="journal article" date="2023" name="Plant Pathol.">
        <title>Dismantling and reorganizing Pseudomonas marginalis sensu#lato.</title>
        <authorList>
            <person name="Sawada H."/>
            <person name="Fujikawa T."/>
            <person name="Satou M."/>
        </authorList>
    </citation>
    <scope>NUCLEOTIDE SEQUENCE</scope>
    <source>
        <strain evidence="2">MAFF 301350</strain>
    </source>
</reference>
<sequence>MKTKLILTLALSVLAANAFAEDGFDRTKAHNFAIEHAQPAKVAEDGFDRTNAHKFAEDGFDRTKAHRFS</sequence>
<evidence type="ECO:0000256" key="1">
    <source>
        <dbReference type="SAM" id="SignalP"/>
    </source>
</evidence>
<feature type="chain" id="PRO_5040159995" evidence="1">
    <location>
        <begin position="21"/>
        <end position="69"/>
    </location>
</feature>
<protein>
    <submittedName>
        <fullName evidence="2">Heme utilization protein</fullName>
    </submittedName>
</protein>
<evidence type="ECO:0000313" key="3">
    <source>
        <dbReference type="Proteomes" id="UP001106592"/>
    </source>
</evidence>
<dbReference type="Proteomes" id="UP001106592">
    <property type="component" value="Unassembled WGS sequence"/>
</dbReference>
<feature type="signal peptide" evidence="1">
    <location>
        <begin position="1"/>
        <end position="20"/>
    </location>
</feature>
<gene>
    <name evidence="2" type="ORF">KUO17_04530</name>
</gene>
<comment type="caution">
    <text evidence="2">The sequence shown here is derived from an EMBL/GenBank/DDBJ whole genome shotgun (WGS) entry which is preliminary data.</text>
</comment>
<reference evidence="2" key="1">
    <citation type="journal article" date="2022" name="Int. J. Syst. Evol. Microbiol.">
        <title>Pseudomonas aegrilactucae sp. nov. and Pseudomonas morbosilactucae sp. nov., pathogens causing bacterial rot of lettuce in Japan.</title>
        <authorList>
            <person name="Sawada H."/>
            <person name="Fujikawa T."/>
            <person name="Satou M."/>
        </authorList>
    </citation>
    <scope>NUCLEOTIDE SEQUENCE</scope>
    <source>
        <strain evidence="2">MAFF 301350</strain>
    </source>
</reference>